<accession>A0ABN6E1T8</accession>
<sequence length="50" mass="5827">MRDRLQTQLFGPYFDSFSAHSYGYELSNDPKSVLKFLDFRFGPIVGQPPR</sequence>
<name>A0ABN6E1T8_9BACT</name>
<dbReference type="EMBL" id="AP024355">
    <property type="protein sequence ID" value="BCR06285.1"/>
    <property type="molecule type" value="Genomic_DNA"/>
</dbReference>
<dbReference type="Proteomes" id="UP001319827">
    <property type="component" value="Chromosome"/>
</dbReference>
<reference evidence="1 2" key="1">
    <citation type="journal article" date="2016" name="C (Basel)">
        <title>Selective Growth of and Electricity Production by Marine Exoelectrogenic Bacteria in Self-Aggregated Hydrogel of Microbially Reduced Graphene Oxide.</title>
        <authorList>
            <person name="Yoshida N."/>
            <person name="Goto Y."/>
            <person name="Miyata Y."/>
        </authorList>
    </citation>
    <scope>NUCLEOTIDE SEQUENCE [LARGE SCALE GENOMIC DNA]</scope>
    <source>
        <strain evidence="1 2">NIT-T3</strain>
    </source>
</reference>
<reference evidence="1 2" key="2">
    <citation type="journal article" date="2021" name="Int. J. Syst. Evol. Microbiol.">
        <title>Isolation and Polyphasic Characterization of Desulfuromonas versatilis sp. Nov., an Electrogenic Bacteria Capable of Versatile Metabolism Isolated from a Graphene Oxide-Reducing Enrichment Culture.</title>
        <authorList>
            <person name="Xie L."/>
            <person name="Yoshida N."/>
            <person name="Ishii S."/>
            <person name="Meng L."/>
        </authorList>
    </citation>
    <scope>NUCLEOTIDE SEQUENCE [LARGE SCALE GENOMIC DNA]</scope>
    <source>
        <strain evidence="1 2">NIT-T3</strain>
    </source>
</reference>
<protein>
    <submittedName>
        <fullName evidence="1">Uncharacterized protein</fullName>
    </submittedName>
</protein>
<evidence type="ECO:0000313" key="1">
    <source>
        <dbReference type="EMBL" id="BCR06285.1"/>
    </source>
</evidence>
<evidence type="ECO:0000313" key="2">
    <source>
        <dbReference type="Proteomes" id="UP001319827"/>
    </source>
</evidence>
<gene>
    <name evidence="1" type="ORF">DESUT3_33540</name>
</gene>
<keyword evidence="2" id="KW-1185">Reference proteome</keyword>
<organism evidence="1 2">
    <name type="scientific">Desulfuromonas versatilis</name>
    <dbReference type="NCBI Taxonomy" id="2802975"/>
    <lineage>
        <taxon>Bacteria</taxon>
        <taxon>Pseudomonadati</taxon>
        <taxon>Thermodesulfobacteriota</taxon>
        <taxon>Desulfuromonadia</taxon>
        <taxon>Desulfuromonadales</taxon>
        <taxon>Desulfuromonadaceae</taxon>
        <taxon>Desulfuromonas</taxon>
    </lineage>
</organism>
<proteinExistence type="predicted"/>